<gene>
    <name evidence="1" type="ORF">ACFPIJ_08275</name>
</gene>
<reference evidence="2" key="1">
    <citation type="journal article" date="2019" name="Int. J. Syst. Evol. Microbiol.">
        <title>The Global Catalogue of Microorganisms (GCM) 10K type strain sequencing project: providing services to taxonomists for standard genome sequencing and annotation.</title>
        <authorList>
            <consortium name="The Broad Institute Genomics Platform"/>
            <consortium name="The Broad Institute Genome Sequencing Center for Infectious Disease"/>
            <person name="Wu L."/>
            <person name="Ma J."/>
        </authorList>
    </citation>
    <scope>NUCLEOTIDE SEQUENCE [LARGE SCALE GENOMIC DNA]</scope>
    <source>
        <strain evidence="2">CGMCC 4.7152</strain>
    </source>
</reference>
<organism evidence="1 2">
    <name type="scientific">Dactylosporangium cerinum</name>
    <dbReference type="NCBI Taxonomy" id="1434730"/>
    <lineage>
        <taxon>Bacteria</taxon>
        <taxon>Bacillati</taxon>
        <taxon>Actinomycetota</taxon>
        <taxon>Actinomycetes</taxon>
        <taxon>Micromonosporales</taxon>
        <taxon>Micromonosporaceae</taxon>
        <taxon>Dactylosporangium</taxon>
    </lineage>
</organism>
<evidence type="ECO:0000313" key="1">
    <source>
        <dbReference type="EMBL" id="MFC4997822.1"/>
    </source>
</evidence>
<evidence type="ECO:0000313" key="2">
    <source>
        <dbReference type="Proteomes" id="UP001595912"/>
    </source>
</evidence>
<dbReference type="Proteomes" id="UP001595912">
    <property type="component" value="Unassembled WGS sequence"/>
</dbReference>
<name>A0ABV9VN77_9ACTN</name>
<sequence>MSFTMAIAGAGDGAARIGRRLDGAEVTFDDRALRLLRAGFAA</sequence>
<keyword evidence="2" id="KW-1185">Reference proteome</keyword>
<accession>A0ABV9VN77</accession>
<protein>
    <submittedName>
        <fullName evidence="1">Uncharacterized protein</fullName>
    </submittedName>
</protein>
<proteinExistence type="predicted"/>
<comment type="caution">
    <text evidence="1">The sequence shown here is derived from an EMBL/GenBank/DDBJ whole genome shotgun (WGS) entry which is preliminary data.</text>
</comment>
<dbReference type="RefSeq" id="WP_380114069.1">
    <property type="nucleotide sequence ID" value="NZ_JBHSIU010000010.1"/>
</dbReference>
<dbReference type="EMBL" id="JBHSIU010000010">
    <property type="protein sequence ID" value="MFC4997822.1"/>
    <property type="molecule type" value="Genomic_DNA"/>
</dbReference>